<dbReference type="InterPro" id="IPR050330">
    <property type="entry name" value="Bact_OuterMem_StrucFunc"/>
</dbReference>
<dbReference type="RefSeq" id="WP_320002711.1">
    <property type="nucleotide sequence ID" value="NZ_JAUHJS010000001.1"/>
</dbReference>
<evidence type="ECO:0000259" key="5">
    <source>
        <dbReference type="PROSITE" id="PS51123"/>
    </source>
</evidence>
<dbReference type="SUPFAM" id="SSF103088">
    <property type="entry name" value="OmpA-like"/>
    <property type="match status" value="1"/>
</dbReference>
<evidence type="ECO:0000256" key="4">
    <source>
        <dbReference type="PROSITE-ProRule" id="PRU00473"/>
    </source>
</evidence>
<feature type="domain" description="OmpA-like" evidence="5">
    <location>
        <begin position="559"/>
        <end position="674"/>
    </location>
</feature>
<dbReference type="EMBL" id="JAUHJS010000001">
    <property type="protein sequence ID" value="MDN4164185.1"/>
    <property type="molecule type" value="Genomic_DNA"/>
</dbReference>
<keyword evidence="3" id="KW-0998">Cell outer membrane</keyword>
<gene>
    <name evidence="6" type="ORF">QWY31_01665</name>
</gene>
<dbReference type="PROSITE" id="PS51123">
    <property type="entry name" value="OMPA_2"/>
    <property type="match status" value="1"/>
</dbReference>
<proteinExistence type="predicted"/>
<dbReference type="SUPFAM" id="SSF82171">
    <property type="entry name" value="DPP6 N-terminal domain-like"/>
    <property type="match status" value="1"/>
</dbReference>
<dbReference type="Pfam" id="PF00691">
    <property type="entry name" value="OmpA"/>
    <property type="match status" value="1"/>
</dbReference>
<dbReference type="PANTHER" id="PTHR30329:SF21">
    <property type="entry name" value="LIPOPROTEIN YIAD-RELATED"/>
    <property type="match status" value="1"/>
</dbReference>
<dbReference type="CDD" id="cd07185">
    <property type="entry name" value="OmpA_C-like"/>
    <property type="match status" value="1"/>
</dbReference>
<comment type="caution">
    <text evidence="6">The sequence shown here is derived from an EMBL/GenBank/DDBJ whole genome shotgun (WGS) entry which is preliminary data.</text>
</comment>
<protein>
    <submittedName>
        <fullName evidence="6">OmpA family protein</fullName>
    </submittedName>
</protein>
<dbReference type="PRINTS" id="PR01021">
    <property type="entry name" value="OMPADOMAIN"/>
</dbReference>
<dbReference type="Gene3D" id="2.60.40.1120">
    <property type="entry name" value="Carboxypeptidase-like, regulatory domain"/>
    <property type="match status" value="1"/>
</dbReference>
<dbReference type="PANTHER" id="PTHR30329">
    <property type="entry name" value="STATOR ELEMENT OF FLAGELLAR MOTOR COMPLEX"/>
    <property type="match status" value="1"/>
</dbReference>
<sequence>MRFFLFAIPLLCLQSVHAQQRIQWASKVDFQFNEYSDSLFSARSVLGEPDAFPYGTLNPKAFRLLEESAFGTLDLRFDTAQQVQQIIIIESYLPGRISEVTLIDEDLNKYPIYLKNPEASKDSARALVMTIDPTNYKVKGIEINLNSIVQAGWAQLDAVGIRNSDNEEELLTMLAQYDSIKVYSEMTFATAKLNLGTNINTEYVETKPVISPDGKLLFFVRQNFPGNVGGERDVQDIYFSEQVDGKWTEAKNIGEPLNNRYPNGVSSVTPEGHLLLINTYEDNGTMKPGASISYRTGDGWTAPVNLKIDDFYNRSPYMDVCMSSSGKSLIMAVKRRDSSGDQDLYISFLKEDSTWSAPVNMGDRVNTPKAEFSPFLAADDKTLFFASEGHSGYGGSDIFYTKRLDNTWTNWSPPVNLGNSVNTKNWDAYYSMTASGDFAFFVSTENSFNGTKDIYNIGLPQEFKPEPVLLVAGKVLDKTNNQPIKARIRVKSLPDGGELGIASSNEQNGEYQIVLPRGVNYAVYAQAKGYIAVEENLNVMKITKYEELEKNLYLVPIRVGETIVLNNVYFEQGKANLLPESYPELEELARLMSENSTLSIELGGHTDNQGSANANFELSQTRVETVKSFLVSKDIEAGRINTKAYGGTRPIAPNTSEETRSRNRRVDFTVISFE</sequence>
<evidence type="ECO:0000256" key="2">
    <source>
        <dbReference type="ARBA" id="ARBA00023136"/>
    </source>
</evidence>
<dbReference type="Gene3D" id="3.30.1330.60">
    <property type="entry name" value="OmpA-like domain"/>
    <property type="match status" value="1"/>
</dbReference>
<dbReference type="Gene3D" id="2.120.10.10">
    <property type="match status" value="1"/>
</dbReference>
<evidence type="ECO:0000313" key="6">
    <source>
        <dbReference type="EMBL" id="MDN4164185.1"/>
    </source>
</evidence>
<keyword evidence="2 4" id="KW-0472">Membrane</keyword>
<dbReference type="InterPro" id="IPR036737">
    <property type="entry name" value="OmpA-like_sf"/>
</dbReference>
<evidence type="ECO:0000256" key="1">
    <source>
        <dbReference type="ARBA" id="ARBA00004442"/>
    </source>
</evidence>
<evidence type="ECO:0000313" key="7">
    <source>
        <dbReference type="Proteomes" id="UP001168552"/>
    </source>
</evidence>
<dbReference type="InterPro" id="IPR006664">
    <property type="entry name" value="OMP_bac"/>
</dbReference>
<dbReference type="InterPro" id="IPR006665">
    <property type="entry name" value="OmpA-like"/>
</dbReference>
<dbReference type="InterPro" id="IPR011659">
    <property type="entry name" value="WD40"/>
</dbReference>
<name>A0ABT8F171_9BACT</name>
<dbReference type="Proteomes" id="UP001168552">
    <property type="component" value="Unassembled WGS sequence"/>
</dbReference>
<dbReference type="Pfam" id="PF07676">
    <property type="entry name" value="PD40"/>
    <property type="match status" value="2"/>
</dbReference>
<accession>A0ABT8F171</accession>
<evidence type="ECO:0000256" key="3">
    <source>
        <dbReference type="ARBA" id="ARBA00023237"/>
    </source>
</evidence>
<reference evidence="6" key="1">
    <citation type="submission" date="2023-06" db="EMBL/GenBank/DDBJ databases">
        <title>Cytophagales bacterium Strain LB-30, isolated from soil.</title>
        <authorList>
            <person name="Liu B."/>
        </authorList>
    </citation>
    <scope>NUCLEOTIDE SEQUENCE</scope>
    <source>
        <strain evidence="6">LB-30</strain>
    </source>
</reference>
<organism evidence="6 7">
    <name type="scientific">Shiella aurantiaca</name>
    <dbReference type="NCBI Taxonomy" id="3058365"/>
    <lineage>
        <taxon>Bacteria</taxon>
        <taxon>Pseudomonadati</taxon>
        <taxon>Bacteroidota</taxon>
        <taxon>Cytophagia</taxon>
        <taxon>Cytophagales</taxon>
        <taxon>Shiellaceae</taxon>
        <taxon>Shiella</taxon>
    </lineage>
</organism>
<keyword evidence="7" id="KW-1185">Reference proteome</keyword>
<comment type="subcellular location">
    <subcellularLocation>
        <location evidence="1">Cell outer membrane</location>
    </subcellularLocation>
</comment>